<dbReference type="GO" id="GO:0006357">
    <property type="term" value="P:regulation of transcription by RNA polymerase II"/>
    <property type="evidence" value="ECO:0007669"/>
    <property type="project" value="InterPro"/>
</dbReference>
<dbReference type="Proteomes" id="UP000816034">
    <property type="component" value="Unassembled WGS sequence"/>
</dbReference>
<dbReference type="InterPro" id="IPR013763">
    <property type="entry name" value="Cyclin-like_dom"/>
</dbReference>
<feature type="region of interest" description="Disordered" evidence="2">
    <location>
        <begin position="271"/>
        <end position="334"/>
    </location>
</feature>
<feature type="domain" description="Cyclin-like" evidence="3">
    <location>
        <begin position="150"/>
        <end position="233"/>
    </location>
</feature>
<dbReference type="InterPro" id="IPR006671">
    <property type="entry name" value="Cyclin_N"/>
</dbReference>
<dbReference type="CDD" id="cd20533">
    <property type="entry name" value="CYCLIN_CCNL_rpt2"/>
    <property type="match status" value="1"/>
</dbReference>
<comment type="similarity">
    <text evidence="1">Belongs to the cyclin family.</text>
</comment>
<comment type="caution">
    <text evidence="4">The sequence shown here is derived from an EMBL/GenBank/DDBJ whole genome shotgun (WGS) entry which is preliminary data.</text>
</comment>
<dbReference type="SUPFAM" id="SSF47954">
    <property type="entry name" value="Cyclin-like"/>
    <property type="match status" value="2"/>
</dbReference>
<dbReference type="RefSeq" id="XP_044555789.1">
    <property type="nucleotide sequence ID" value="XM_044693211.1"/>
</dbReference>
<evidence type="ECO:0000256" key="2">
    <source>
        <dbReference type="SAM" id="MobiDB-lite"/>
    </source>
</evidence>
<dbReference type="SMART" id="SM00385">
    <property type="entry name" value="CYCLIN"/>
    <property type="match status" value="2"/>
</dbReference>
<evidence type="ECO:0000313" key="5">
    <source>
        <dbReference type="Proteomes" id="UP000816034"/>
    </source>
</evidence>
<dbReference type="InterPro" id="IPR043198">
    <property type="entry name" value="Cyclin/Ssn8"/>
</dbReference>
<feature type="compositionally biased region" description="Basic and acidic residues" evidence="2">
    <location>
        <begin position="271"/>
        <end position="287"/>
    </location>
</feature>
<dbReference type="Pfam" id="PF00134">
    <property type="entry name" value="Cyclin_N"/>
    <property type="match status" value="1"/>
</dbReference>
<accession>A0AA88KYD3</accession>
<dbReference type="AlphaFoldDB" id="A0AA88KYD3"/>
<feature type="compositionally biased region" description="Low complexity" evidence="2">
    <location>
        <begin position="295"/>
        <end position="311"/>
    </location>
</feature>
<keyword evidence="5" id="KW-1185">Reference proteome</keyword>
<name>A0AA88KYD3_NAELO</name>
<feature type="compositionally biased region" description="Basic residues" evidence="2">
    <location>
        <begin position="320"/>
        <end position="334"/>
    </location>
</feature>
<evidence type="ECO:0000256" key="1">
    <source>
        <dbReference type="RuleBase" id="RU000383"/>
    </source>
</evidence>
<dbReference type="InterPro" id="IPR036915">
    <property type="entry name" value="Cyclin-like_sf"/>
</dbReference>
<organism evidence="4 5">
    <name type="scientific">Naegleria lovaniensis</name>
    <name type="common">Amoeba</name>
    <dbReference type="NCBI Taxonomy" id="51637"/>
    <lineage>
        <taxon>Eukaryota</taxon>
        <taxon>Discoba</taxon>
        <taxon>Heterolobosea</taxon>
        <taxon>Tetramitia</taxon>
        <taxon>Eutetramitia</taxon>
        <taxon>Vahlkampfiidae</taxon>
        <taxon>Naegleria</taxon>
    </lineage>
</organism>
<sequence>MKDTSPPILPLQVVRNGTPSRKDQLSEEEEVNLQLYGCQLIQDAGILLELPQTTISNGQIIFHRFYMKKSMKEFCVRHVAMASLFISCKIQETHRSLFHYLQVFIDLIYPELYYISPEIVDLLKSHLIRTERYILVELGFTFYNIELPHQYILFVMHILEGHEDLTQTAWNYCNDALRSSVLSLSTKPQVIACGAVFMSAKDHTRALPENPPWWQLFNTTREDLEFVETHLKEMYSRPKASYKDVLRENSPSRVGLADIESQIDNNKKLKITEEARESKRRGYEDQGIRNYYNAGSSSGYSSSSSSSYSGQRPPPSSSRGGHRYQKHVSDHKRR</sequence>
<evidence type="ECO:0000313" key="4">
    <source>
        <dbReference type="EMBL" id="KAG2393895.1"/>
    </source>
</evidence>
<dbReference type="PANTHER" id="PTHR10026">
    <property type="entry name" value="CYCLIN"/>
    <property type="match status" value="1"/>
</dbReference>
<proteinExistence type="inferred from homology"/>
<dbReference type="PIRSF" id="PIRSF036580">
    <property type="entry name" value="Cyclin_L"/>
    <property type="match status" value="1"/>
</dbReference>
<reference evidence="4 5" key="1">
    <citation type="journal article" date="2018" name="BMC Genomics">
        <title>The genome of Naegleria lovaniensis, the basis for a comparative approach to unravel pathogenicity factors of the human pathogenic amoeba N. fowleri.</title>
        <authorList>
            <person name="Liechti N."/>
            <person name="Schurch N."/>
            <person name="Bruggmann R."/>
            <person name="Wittwer M."/>
        </authorList>
    </citation>
    <scope>NUCLEOTIDE SEQUENCE [LARGE SCALE GENOMIC DNA]</scope>
    <source>
        <strain evidence="4 5">ATCC 30569</strain>
    </source>
</reference>
<keyword evidence="1" id="KW-0195">Cyclin</keyword>
<dbReference type="EMBL" id="PYSW02000001">
    <property type="protein sequence ID" value="KAG2393895.1"/>
    <property type="molecule type" value="Genomic_DNA"/>
</dbReference>
<evidence type="ECO:0000259" key="3">
    <source>
        <dbReference type="SMART" id="SM00385"/>
    </source>
</evidence>
<dbReference type="CDD" id="cd20532">
    <property type="entry name" value="CYCLIN_CCNL_rpt1"/>
    <property type="match status" value="1"/>
</dbReference>
<dbReference type="GO" id="GO:0016538">
    <property type="term" value="F:cyclin-dependent protein serine/threonine kinase regulator activity"/>
    <property type="evidence" value="ECO:0007669"/>
    <property type="project" value="InterPro"/>
</dbReference>
<dbReference type="GeneID" id="68096114"/>
<gene>
    <name evidence="4" type="ORF">C9374_003659</name>
</gene>
<protein>
    <recommendedName>
        <fullName evidence="3">Cyclin-like domain-containing protein</fullName>
    </recommendedName>
</protein>
<feature type="domain" description="Cyclin-like" evidence="3">
    <location>
        <begin position="39"/>
        <end position="136"/>
    </location>
</feature>
<dbReference type="Gene3D" id="1.10.472.10">
    <property type="entry name" value="Cyclin-like"/>
    <property type="match status" value="2"/>
</dbReference>